<proteinExistence type="predicted"/>
<dbReference type="VEuPathDB" id="VectorBase:AMAM021083"/>
<evidence type="ECO:0000313" key="2">
    <source>
        <dbReference type="EnsemblMetazoa" id="AMAM021083-PA"/>
    </source>
</evidence>
<organism evidence="2 3">
    <name type="scientific">Anopheles maculatus</name>
    <dbReference type="NCBI Taxonomy" id="74869"/>
    <lineage>
        <taxon>Eukaryota</taxon>
        <taxon>Metazoa</taxon>
        <taxon>Ecdysozoa</taxon>
        <taxon>Arthropoda</taxon>
        <taxon>Hexapoda</taxon>
        <taxon>Insecta</taxon>
        <taxon>Pterygota</taxon>
        <taxon>Neoptera</taxon>
        <taxon>Endopterygota</taxon>
        <taxon>Diptera</taxon>
        <taxon>Nematocera</taxon>
        <taxon>Culicoidea</taxon>
        <taxon>Culicidae</taxon>
        <taxon>Anophelinae</taxon>
        <taxon>Anopheles</taxon>
        <taxon>Anopheles maculatus group</taxon>
    </lineage>
</organism>
<name>A0A182T7A6_9DIPT</name>
<reference evidence="2" key="2">
    <citation type="submission" date="2020-05" db="UniProtKB">
        <authorList>
            <consortium name="EnsemblMetazoa"/>
        </authorList>
    </citation>
    <scope>IDENTIFICATION</scope>
    <source>
        <strain evidence="2">maculatus3</strain>
    </source>
</reference>
<keyword evidence="1" id="KW-1133">Transmembrane helix</keyword>
<evidence type="ECO:0000256" key="1">
    <source>
        <dbReference type="SAM" id="Phobius"/>
    </source>
</evidence>
<protein>
    <submittedName>
        <fullName evidence="2">Uncharacterized protein</fullName>
    </submittedName>
</protein>
<feature type="transmembrane region" description="Helical" evidence="1">
    <location>
        <begin position="45"/>
        <end position="69"/>
    </location>
</feature>
<keyword evidence="1" id="KW-0812">Transmembrane</keyword>
<sequence length="104" mass="11538">MVHNNCTELHRIAHTAAFEGGGNATTTTAARMERPPLLRVLRMEFLQWSTIALVIVACVLNASHISATAQGEQGKILRRVPHCKSHGHFEPGVWQGRGDEQTKW</sequence>
<keyword evidence="1" id="KW-0472">Membrane</keyword>
<keyword evidence="3" id="KW-1185">Reference proteome</keyword>
<reference evidence="3" key="1">
    <citation type="submission" date="2013-09" db="EMBL/GenBank/DDBJ databases">
        <title>The Genome Sequence of Anopheles maculatus species B.</title>
        <authorList>
            <consortium name="The Broad Institute Genomics Platform"/>
            <person name="Neafsey D.E."/>
            <person name="Besansky N."/>
            <person name="Howell P."/>
            <person name="Walton C."/>
            <person name="Young S.K."/>
            <person name="Zeng Q."/>
            <person name="Gargeya S."/>
            <person name="Fitzgerald M."/>
            <person name="Haas B."/>
            <person name="Abouelleil A."/>
            <person name="Allen A.W."/>
            <person name="Alvarado L."/>
            <person name="Arachchi H.M."/>
            <person name="Berlin A.M."/>
            <person name="Chapman S.B."/>
            <person name="Gainer-Dewar J."/>
            <person name="Goldberg J."/>
            <person name="Griggs A."/>
            <person name="Gujja S."/>
            <person name="Hansen M."/>
            <person name="Howarth C."/>
            <person name="Imamovic A."/>
            <person name="Ireland A."/>
            <person name="Larimer J."/>
            <person name="McCowan C."/>
            <person name="Murphy C."/>
            <person name="Pearson M."/>
            <person name="Poon T.W."/>
            <person name="Priest M."/>
            <person name="Roberts A."/>
            <person name="Saif S."/>
            <person name="Shea T."/>
            <person name="Sisk P."/>
            <person name="Sykes S."/>
            <person name="Wortman J."/>
            <person name="Nusbaum C."/>
            <person name="Birren B."/>
        </authorList>
    </citation>
    <scope>NUCLEOTIDE SEQUENCE [LARGE SCALE GENOMIC DNA]</scope>
    <source>
        <strain evidence="3">maculatus3</strain>
    </source>
</reference>
<accession>A0A182T7A6</accession>
<dbReference type="Proteomes" id="UP000075901">
    <property type="component" value="Unassembled WGS sequence"/>
</dbReference>
<dbReference type="AlphaFoldDB" id="A0A182T7A6"/>
<evidence type="ECO:0000313" key="3">
    <source>
        <dbReference type="Proteomes" id="UP000075901"/>
    </source>
</evidence>
<dbReference type="EnsemblMetazoa" id="AMAM021083-RA">
    <property type="protein sequence ID" value="AMAM021083-PA"/>
    <property type="gene ID" value="AMAM021083"/>
</dbReference>